<evidence type="ECO:0000313" key="2">
    <source>
        <dbReference type="EMBL" id="KAA8782374.1"/>
    </source>
</evidence>
<accession>A0A5M9WJP3</accession>
<evidence type="ECO:0000313" key="3">
    <source>
        <dbReference type="Proteomes" id="UP000323664"/>
    </source>
</evidence>
<dbReference type="OrthoDB" id="2658273at2"/>
<protein>
    <submittedName>
        <fullName evidence="2">Uncharacterized protein</fullName>
    </submittedName>
</protein>
<feature type="transmembrane region" description="Helical" evidence="1">
    <location>
        <begin position="5"/>
        <end position="23"/>
    </location>
</feature>
<evidence type="ECO:0000256" key="1">
    <source>
        <dbReference type="SAM" id="Phobius"/>
    </source>
</evidence>
<reference evidence="2 3" key="1">
    <citation type="journal article" date="2019" name="J. Ind. Microbiol. Biotechnol.">
        <title>Paenibacillus amylolyticus 27C64 has a diverse set of carbohydrate-active enzymes and complete pectin deconstruction system.</title>
        <authorList>
            <person name="Keggi C."/>
            <person name="Doran-Peterson J."/>
        </authorList>
    </citation>
    <scope>NUCLEOTIDE SEQUENCE [LARGE SCALE GENOMIC DNA]</scope>
    <source>
        <strain evidence="2 3">27C64</strain>
    </source>
</reference>
<dbReference type="AlphaFoldDB" id="A0A5M9WJP3"/>
<organism evidence="2 3">
    <name type="scientific">Paenibacillus amylolyticus</name>
    <dbReference type="NCBI Taxonomy" id="1451"/>
    <lineage>
        <taxon>Bacteria</taxon>
        <taxon>Bacillati</taxon>
        <taxon>Bacillota</taxon>
        <taxon>Bacilli</taxon>
        <taxon>Bacillales</taxon>
        <taxon>Paenibacillaceae</taxon>
        <taxon>Paenibacillus</taxon>
    </lineage>
</organism>
<dbReference type="EMBL" id="RIAS01000001">
    <property type="protein sequence ID" value="KAA8782374.1"/>
    <property type="molecule type" value="Genomic_DNA"/>
</dbReference>
<keyword evidence="1" id="KW-0812">Transmembrane</keyword>
<dbReference type="RefSeq" id="WP_123062320.1">
    <property type="nucleotide sequence ID" value="NZ_RIAS01000001.1"/>
</dbReference>
<comment type="caution">
    <text evidence="2">The sequence shown here is derived from an EMBL/GenBank/DDBJ whole genome shotgun (WGS) entry which is preliminary data.</text>
</comment>
<sequence length="162" mass="18601">MKKAVFTGSFLIIATIGWIWYSMNDLTPISSTTHIISVELEGDSSCKVTVSDSSKGHNRTKTETFESPSCSKLKGEDELTYRYLNEGKYLYIVSINKESTKDPLTGVITKMIEHDGRFYIHVISPVFGKETFPIDKKDWNKLNIRSNITFYLDHWNHNIELL</sequence>
<name>A0A5M9WJP3_PAEAM</name>
<keyword evidence="1" id="KW-0472">Membrane</keyword>
<dbReference type="Proteomes" id="UP000323664">
    <property type="component" value="Unassembled WGS sequence"/>
</dbReference>
<gene>
    <name evidence="2" type="ORF">EC604_00745</name>
</gene>
<proteinExistence type="predicted"/>
<keyword evidence="1" id="KW-1133">Transmembrane helix</keyword>